<dbReference type="Pfam" id="PF00175">
    <property type="entry name" value="NAD_binding_1"/>
    <property type="match status" value="1"/>
</dbReference>
<accession>A0ABR3XW55</accession>
<evidence type="ECO:0000256" key="1">
    <source>
        <dbReference type="ARBA" id="ARBA00022630"/>
    </source>
</evidence>
<dbReference type="PANTHER" id="PTHR19384:SF127">
    <property type="entry name" value="BIFUNCTIONAL CYTOCHROME P450_NADPH--P450 REDUCTASE"/>
    <property type="match status" value="1"/>
</dbReference>
<evidence type="ECO:0000313" key="3">
    <source>
        <dbReference type="EMBL" id="KAL1880240.1"/>
    </source>
</evidence>
<dbReference type="SUPFAM" id="SSF52343">
    <property type="entry name" value="Ferredoxin reductase-like, C-terminal NADP-linked domain"/>
    <property type="match status" value="1"/>
</dbReference>
<gene>
    <name evidence="3" type="ORF">Plec18167_003643</name>
</gene>
<reference evidence="3 4" key="1">
    <citation type="journal article" date="2024" name="IMA Fungus">
        <title>IMA Genome - F19 : A genome assembly and annotation guide to empower mycologists, including annotated draft genome sequences of Ceratocystis pirilliformis, Diaporthe australafricana, Fusarium ophioides, Paecilomyces lecythidis, and Sporothrix stenoceras.</title>
        <authorList>
            <person name="Aylward J."/>
            <person name="Wilson A.M."/>
            <person name="Visagie C.M."/>
            <person name="Spraker J."/>
            <person name="Barnes I."/>
            <person name="Buitendag C."/>
            <person name="Ceriani C."/>
            <person name="Del Mar Angel L."/>
            <person name="du Plessis D."/>
            <person name="Fuchs T."/>
            <person name="Gasser K."/>
            <person name="Kramer D."/>
            <person name="Li W."/>
            <person name="Munsamy K."/>
            <person name="Piso A."/>
            <person name="Price J.L."/>
            <person name="Sonnekus B."/>
            <person name="Thomas C."/>
            <person name="van der Nest A."/>
            <person name="van Dijk A."/>
            <person name="van Heerden A."/>
            <person name="van Vuuren N."/>
            <person name="Yilmaz N."/>
            <person name="Duong T.A."/>
            <person name="van der Merwe N.A."/>
            <person name="Wingfield M.J."/>
            <person name="Wingfield B.D."/>
        </authorList>
    </citation>
    <scope>NUCLEOTIDE SEQUENCE [LARGE SCALE GENOMIC DNA]</scope>
    <source>
        <strain evidence="3 4">CMW 18167</strain>
    </source>
</reference>
<keyword evidence="4" id="KW-1185">Reference proteome</keyword>
<protein>
    <recommendedName>
        <fullName evidence="2">Oxidoreductase FAD/NAD(P)-binding domain-containing protein</fullName>
    </recommendedName>
</protein>
<dbReference type="InterPro" id="IPR039261">
    <property type="entry name" value="FNR_nucleotide-bd"/>
</dbReference>
<dbReference type="Gene3D" id="3.40.50.80">
    <property type="entry name" value="Nucleotide-binding domain of ferredoxin-NADP reductase (FNR) module"/>
    <property type="match status" value="1"/>
</dbReference>
<evidence type="ECO:0000259" key="2">
    <source>
        <dbReference type="Pfam" id="PF00175"/>
    </source>
</evidence>
<organism evidence="3 4">
    <name type="scientific">Paecilomyces lecythidis</name>
    <dbReference type="NCBI Taxonomy" id="3004212"/>
    <lineage>
        <taxon>Eukaryota</taxon>
        <taxon>Fungi</taxon>
        <taxon>Dikarya</taxon>
        <taxon>Ascomycota</taxon>
        <taxon>Pezizomycotina</taxon>
        <taxon>Eurotiomycetes</taxon>
        <taxon>Eurotiomycetidae</taxon>
        <taxon>Eurotiales</taxon>
        <taxon>Thermoascaceae</taxon>
        <taxon>Paecilomyces</taxon>
    </lineage>
</organism>
<name>A0ABR3XW55_9EURO</name>
<dbReference type="EMBL" id="JAVDPF010000009">
    <property type="protein sequence ID" value="KAL1880240.1"/>
    <property type="molecule type" value="Genomic_DNA"/>
</dbReference>
<comment type="caution">
    <text evidence="3">The sequence shown here is derived from an EMBL/GenBank/DDBJ whole genome shotgun (WGS) entry which is preliminary data.</text>
</comment>
<proteinExistence type="predicted"/>
<dbReference type="InterPro" id="IPR001433">
    <property type="entry name" value="OxRdtase_FAD/NAD-bd"/>
</dbReference>
<dbReference type="Proteomes" id="UP001583193">
    <property type="component" value="Unassembled WGS sequence"/>
</dbReference>
<sequence>MVCVGSGIAPFRAFVQERACRALQGQNLAPALLFFGCKSPTDDRIYGSELDQWEEAGVITVRYAYSGLPGSEHVQDKLWDERETLVGMYRNQARFYLCGPVALRSSVLAVARRIYMATAEAKGEDKGDDEYQNWLAKMNRARFAVDTFA</sequence>
<feature type="domain" description="Oxidoreductase FAD/NAD(P)-binding" evidence="2">
    <location>
        <begin position="1"/>
        <end position="104"/>
    </location>
</feature>
<dbReference type="PANTHER" id="PTHR19384">
    <property type="entry name" value="NITRIC OXIDE SYNTHASE-RELATED"/>
    <property type="match status" value="1"/>
</dbReference>
<keyword evidence="1" id="KW-0285">Flavoprotein</keyword>
<evidence type="ECO:0000313" key="4">
    <source>
        <dbReference type="Proteomes" id="UP001583193"/>
    </source>
</evidence>